<protein>
    <recommendedName>
        <fullName evidence="5">WSC domain-containing protein</fullName>
    </recommendedName>
</protein>
<feature type="region of interest" description="Disordered" evidence="1">
    <location>
        <begin position="29"/>
        <end position="84"/>
    </location>
</feature>
<dbReference type="EMBL" id="JAWRVE010000018">
    <property type="protein sequence ID" value="KAL1875792.1"/>
    <property type="molecule type" value="Genomic_DNA"/>
</dbReference>
<evidence type="ECO:0000256" key="2">
    <source>
        <dbReference type="SAM" id="Phobius"/>
    </source>
</evidence>
<comment type="caution">
    <text evidence="3">The sequence shown here is derived from an EMBL/GenBank/DDBJ whole genome shotgun (WGS) entry which is preliminary data.</text>
</comment>
<accession>A0ABR3XIK6</accession>
<keyword evidence="4" id="KW-1185">Reference proteome</keyword>
<gene>
    <name evidence="3" type="ORF">Daus18300_002983</name>
</gene>
<feature type="transmembrane region" description="Helical" evidence="2">
    <location>
        <begin position="6"/>
        <end position="27"/>
    </location>
</feature>
<evidence type="ECO:0000313" key="4">
    <source>
        <dbReference type="Proteomes" id="UP001583177"/>
    </source>
</evidence>
<sequence>MSPTRGSTGIGLLAILLIVTIVGLANLDKNDKPSNNYDEAHIPRQGSIRNSRPGPRGLQDVAREGRHPGHGTGTRSASISATRTSYPQPTPTCYMPGPLVPYYDVDADALCQCESYMWDDGSATSNAGWYGGTAICGATCVPQFANQTRLVNEKSGSFSECMLACMGSFDKTRVKNKRQSEEYWFCHGVNFKKGELCQFIGAILYPAFTGDPSDGQCWDNGLTPRG</sequence>
<feature type="compositionally biased region" description="Basic and acidic residues" evidence="1">
    <location>
        <begin position="29"/>
        <end position="42"/>
    </location>
</feature>
<reference evidence="3 4" key="1">
    <citation type="journal article" date="2024" name="IMA Fungus">
        <title>IMA Genome - F19 : A genome assembly and annotation guide to empower mycologists, including annotated draft genome sequences of Ceratocystis pirilliformis, Diaporthe australafricana, Fusarium ophioides, Paecilomyces lecythidis, and Sporothrix stenoceras.</title>
        <authorList>
            <person name="Aylward J."/>
            <person name="Wilson A.M."/>
            <person name="Visagie C.M."/>
            <person name="Spraker J."/>
            <person name="Barnes I."/>
            <person name="Buitendag C."/>
            <person name="Ceriani C."/>
            <person name="Del Mar Angel L."/>
            <person name="du Plessis D."/>
            <person name="Fuchs T."/>
            <person name="Gasser K."/>
            <person name="Kramer D."/>
            <person name="Li W."/>
            <person name="Munsamy K."/>
            <person name="Piso A."/>
            <person name="Price J.L."/>
            <person name="Sonnekus B."/>
            <person name="Thomas C."/>
            <person name="van der Nest A."/>
            <person name="van Dijk A."/>
            <person name="van Heerden A."/>
            <person name="van Vuuren N."/>
            <person name="Yilmaz N."/>
            <person name="Duong T.A."/>
            <person name="van der Merwe N.A."/>
            <person name="Wingfield M.J."/>
            <person name="Wingfield B.D."/>
        </authorList>
    </citation>
    <scope>NUCLEOTIDE SEQUENCE [LARGE SCALE GENOMIC DNA]</scope>
    <source>
        <strain evidence="3 4">CMW 18300</strain>
    </source>
</reference>
<proteinExistence type="predicted"/>
<organism evidence="3 4">
    <name type="scientific">Diaporthe australafricana</name>
    <dbReference type="NCBI Taxonomy" id="127596"/>
    <lineage>
        <taxon>Eukaryota</taxon>
        <taxon>Fungi</taxon>
        <taxon>Dikarya</taxon>
        <taxon>Ascomycota</taxon>
        <taxon>Pezizomycotina</taxon>
        <taxon>Sordariomycetes</taxon>
        <taxon>Sordariomycetidae</taxon>
        <taxon>Diaporthales</taxon>
        <taxon>Diaporthaceae</taxon>
        <taxon>Diaporthe</taxon>
    </lineage>
</organism>
<keyword evidence="2" id="KW-0812">Transmembrane</keyword>
<keyword evidence="2" id="KW-0472">Membrane</keyword>
<feature type="compositionally biased region" description="Low complexity" evidence="1">
    <location>
        <begin position="73"/>
        <end position="84"/>
    </location>
</feature>
<evidence type="ECO:0008006" key="5">
    <source>
        <dbReference type="Google" id="ProtNLM"/>
    </source>
</evidence>
<name>A0ABR3XIK6_9PEZI</name>
<dbReference type="Proteomes" id="UP001583177">
    <property type="component" value="Unassembled WGS sequence"/>
</dbReference>
<evidence type="ECO:0000313" key="3">
    <source>
        <dbReference type="EMBL" id="KAL1875792.1"/>
    </source>
</evidence>
<evidence type="ECO:0000256" key="1">
    <source>
        <dbReference type="SAM" id="MobiDB-lite"/>
    </source>
</evidence>
<keyword evidence="2" id="KW-1133">Transmembrane helix</keyword>